<feature type="transmembrane region" description="Helical" evidence="1">
    <location>
        <begin position="172"/>
        <end position="190"/>
    </location>
</feature>
<dbReference type="Pfam" id="PF03594">
    <property type="entry name" value="BenE"/>
    <property type="match status" value="1"/>
</dbReference>
<feature type="transmembrane region" description="Helical" evidence="1">
    <location>
        <begin position="357"/>
        <end position="383"/>
    </location>
</feature>
<feature type="transmembrane region" description="Helical" evidence="1">
    <location>
        <begin position="252"/>
        <end position="281"/>
    </location>
</feature>
<feature type="transmembrane region" description="Helical" evidence="1">
    <location>
        <begin position="324"/>
        <end position="345"/>
    </location>
</feature>
<dbReference type="Proteomes" id="UP000321769">
    <property type="component" value="Unassembled WGS sequence"/>
</dbReference>
<comment type="caution">
    <text evidence="2">The sequence shown here is derived from an EMBL/GenBank/DDBJ whole genome shotgun (WGS) entry which is preliminary data.</text>
</comment>
<keyword evidence="1" id="KW-1133">Transmembrane helix</keyword>
<sequence>MSHSPTTHDRLAPVTAGVVTALVGFTSSFAVVLAGLRAVGATESQAASGLFAVTVGFGLLIIALALAHRVPVTLAWSTPGAALLVSTGGVEGGWPAAVGAFVVTGLLLALIGAVPWLGAWVARIPAEIAQAMLAGILLPLCLAPFVALADSPGYVAPVIAAWLVTSRVRPRWAVPVALLAAVAAIVVSVRRSGDSVDTAALVPALEWTTPAWTWPAVVGIAIPLTVVTMASQNLPGAAVLRSFGFAVPWRSSVVATGLGTALVAPFGGHSMNLAALSAALAAGDEAGPRERRWIAAVTAGVGYLVIAGAAGVVVALAAAAPAGIIEAVAGLALIGALVGALQGALSAPAHRTSAGVTFLFAASGITLLSVGAAFWALLLGLAVRAVLERADPEER</sequence>
<dbReference type="PANTHER" id="PTHR30199">
    <property type="entry name" value="MFS FAMILY TRANSPORTER, PREDICTED SUBSTRATE BENZOATE"/>
    <property type="match status" value="1"/>
</dbReference>
<feature type="transmembrane region" description="Helical" evidence="1">
    <location>
        <begin position="131"/>
        <end position="149"/>
    </location>
</feature>
<dbReference type="AlphaFoldDB" id="A0A512HQS4"/>
<gene>
    <name evidence="2" type="ORF">AFL01nite_01300</name>
</gene>
<proteinExistence type="predicted"/>
<feature type="transmembrane region" description="Helical" evidence="1">
    <location>
        <begin position="48"/>
        <end position="67"/>
    </location>
</feature>
<dbReference type="EMBL" id="BJZQ01000001">
    <property type="protein sequence ID" value="GEO87803.1"/>
    <property type="molecule type" value="Genomic_DNA"/>
</dbReference>
<name>A0A512HQS4_9ACTN</name>
<feature type="transmembrane region" description="Helical" evidence="1">
    <location>
        <begin position="12"/>
        <end position="36"/>
    </location>
</feature>
<dbReference type="GO" id="GO:0005886">
    <property type="term" value="C:plasma membrane"/>
    <property type="evidence" value="ECO:0007669"/>
    <property type="project" value="TreeGrafter"/>
</dbReference>
<dbReference type="PANTHER" id="PTHR30199:SF0">
    <property type="entry name" value="INNER MEMBRANE PROTEIN YDCO"/>
    <property type="match status" value="1"/>
</dbReference>
<reference evidence="2 3" key="1">
    <citation type="submission" date="2019-07" db="EMBL/GenBank/DDBJ databases">
        <title>Whole genome shotgun sequence of Aeromicrobium flavum NBRC 107625.</title>
        <authorList>
            <person name="Hosoyama A."/>
            <person name="Uohara A."/>
            <person name="Ohji S."/>
            <person name="Ichikawa N."/>
        </authorList>
    </citation>
    <scope>NUCLEOTIDE SEQUENCE [LARGE SCALE GENOMIC DNA]</scope>
    <source>
        <strain evidence="2 3">NBRC 107625</strain>
    </source>
</reference>
<evidence type="ECO:0000313" key="2">
    <source>
        <dbReference type="EMBL" id="GEO87803.1"/>
    </source>
</evidence>
<organism evidence="2 3">
    <name type="scientific">Aeromicrobium flavum</name>
    <dbReference type="NCBI Taxonomy" id="416568"/>
    <lineage>
        <taxon>Bacteria</taxon>
        <taxon>Bacillati</taxon>
        <taxon>Actinomycetota</taxon>
        <taxon>Actinomycetes</taxon>
        <taxon>Propionibacteriales</taxon>
        <taxon>Nocardioidaceae</taxon>
        <taxon>Aeromicrobium</taxon>
    </lineage>
</organism>
<dbReference type="RefSeq" id="WP_146825162.1">
    <property type="nucleotide sequence ID" value="NZ_BAAAYQ010000001.1"/>
</dbReference>
<evidence type="ECO:0000313" key="3">
    <source>
        <dbReference type="Proteomes" id="UP000321769"/>
    </source>
</evidence>
<feature type="transmembrane region" description="Helical" evidence="1">
    <location>
        <begin position="293"/>
        <end position="318"/>
    </location>
</feature>
<keyword evidence="1" id="KW-0472">Membrane</keyword>
<dbReference type="GO" id="GO:0042925">
    <property type="term" value="F:benzoate transmembrane transporter activity"/>
    <property type="evidence" value="ECO:0007669"/>
    <property type="project" value="InterPro"/>
</dbReference>
<protein>
    <submittedName>
        <fullName evidence="2">Benzoate transporter</fullName>
    </submittedName>
</protein>
<keyword evidence="1" id="KW-0812">Transmembrane</keyword>
<evidence type="ECO:0000256" key="1">
    <source>
        <dbReference type="SAM" id="Phobius"/>
    </source>
</evidence>
<dbReference type="InterPro" id="IPR004711">
    <property type="entry name" value="Benzoate_Transporter"/>
</dbReference>
<feature type="transmembrane region" description="Helical" evidence="1">
    <location>
        <begin position="94"/>
        <end position="119"/>
    </location>
</feature>
<accession>A0A512HQS4</accession>
<dbReference type="OrthoDB" id="9813854at2"/>
<dbReference type="NCBIfam" id="TIGR00843">
    <property type="entry name" value="benE"/>
    <property type="match status" value="1"/>
</dbReference>
<keyword evidence="3" id="KW-1185">Reference proteome</keyword>